<name>A0ABD3W3R5_SINWO</name>
<protein>
    <submittedName>
        <fullName evidence="1">Uncharacterized protein</fullName>
    </submittedName>
</protein>
<sequence>MECEKTFHVDGLEQCVLNMGRIIMCHEVLRRFMYYFLTGKTTIFTEYTVLCKMHTDAGHDIPGKLSYSDFKSAWYSFLDLLEIDYTSSFVCSHCGPDPDTVVMDATSLSFRKELVSWQNILSLRNTFLHKPYDAGNEHRVKERTLFSWTLRCLLLDFTSRGISLEQKGKLLHTVQEENESSELLSLLTAIVEDWVTEGDRIVAKVYQWRELIKALASSNPFCNDTTLARIQKEVPIFFNLLSSLKEKFLFDTLKDSLPYFKQNVFDPFIKKACPSELPNKEDIDDLAFFPQLPQIRKRGTSVADKKGLTLKDICIKFSKGHPHLLPGVFTLFCLHGISYGFQVMKVHESPDVPFTLPRTRFRKAPNLVVYDNACSLHVYSLNKDPVFFKDTSFRVDSLHFRNHTACGLSYELKAYPQFCKLNSQVVEQSNSRLQRLKGSLSYITQNNFMKLCKFYLWGQNQDVKFLSKNK</sequence>
<dbReference type="PANTHER" id="PTHR34305">
    <property type="entry name" value="EXPRESSED PROTEIN"/>
    <property type="match status" value="1"/>
</dbReference>
<comment type="caution">
    <text evidence="1">The sequence shown here is derived from an EMBL/GenBank/DDBJ whole genome shotgun (WGS) entry which is preliminary data.</text>
</comment>
<dbReference type="Proteomes" id="UP001634394">
    <property type="component" value="Unassembled WGS sequence"/>
</dbReference>
<proteinExistence type="predicted"/>
<reference evidence="1 2" key="1">
    <citation type="submission" date="2024-11" db="EMBL/GenBank/DDBJ databases">
        <title>Chromosome-level genome assembly of the freshwater bivalve Anodonta woodiana.</title>
        <authorList>
            <person name="Chen X."/>
        </authorList>
    </citation>
    <scope>NUCLEOTIDE SEQUENCE [LARGE SCALE GENOMIC DNA]</scope>
    <source>
        <strain evidence="1">MN2024</strain>
        <tissue evidence="1">Gills</tissue>
    </source>
</reference>
<keyword evidence="2" id="KW-1185">Reference proteome</keyword>
<accession>A0ABD3W3R5</accession>
<dbReference type="AlphaFoldDB" id="A0ABD3W3R5"/>
<dbReference type="PANTHER" id="PTHR34305:SF1">
    <property type="entry name" value="SWIM-TYPE DOMAIN-CONTAINING PROTEIN"/>
    <property type="match status" value="1"/>
</dbReference>
<gene>
    <name evidence="1" type="ORF">ACJMK2_041322</name>
</gene>
<evidence type="ECO:0000313" key="2">
    <source>
        <dbReference type="Proteomes" id="UP001634394"/>
    </source>
</evidence>
<dbReference type="EMBL" id="JBJQND010000008">
    <property type="protein sequence ID" value="KAL3868521.1"/>
    <property type="molecule type" value="Genomic_DNA"/>
</dbReference>
<evidence type="ECO:0000313" key="1">
    <source>
        <dbReference type="EMBL" id="KAL3868521.1"/>
    </source>
</evidence>
<organism evidence="1 2">
    <name type="scientific">Sinanodonta woodiana</name>
    <name type="common">Chinese pond mussel</name>
    <name type="synonym">Anodonta woodiana</name>
    <dbReference type="NCBI Taxonomy" id="1069815"/>
    <lineage>
        <taxon>Eukaryota</taxon>
        <taxon>Metazoa</taxon>
        <taxon>Spiralia</taxon>
        <taxon>Lophotrochozoa</taxon>
        <taxon>Mollusca</taxon>
        <taxon>Bivalvia</taxon>
        <taxon>Autobranchia</taxon>
        <taxon>Heteroconchia</taxon>
        <taxon>Palaeoheterodonta</taxon>
        <taxon>Unionida</taxon>
        <taxon>Unionoidea</taxon>
        <taxon>Unionidae</taxon>
        <taxon>Unioninae</taxon>
        <taxon>Sinanodonta</taxon>
    </lineage>
</organism>